<accession>A0A913ZR90</accession>
<dbReference type="OMA" id="RNITAVM"/>
<dbReference type="OrthoDB" id="5969463at2759"/>
<organism evidence="12 13">
    <name type="scientific">Patiria miniata</name>
    <name type="common">Bat star</name>
    <name type="synonym">Asterina miniata</name>
    <dbReference type="NCBI Taxonomy" id="46514"/>
    <lineage>
        <taxon>Eukaryota</taxon>
        <taxon>Metazoa</taxon>
        <taxon>Echinodermata</taxon>
        <taxon>Eleutherozoa</taxon>
        <taxon>Asterozoa</taxon>
        <taxon>Asteroidea</taxon>
        <taxon>Valvatacea</taxon>
        <taxon>Valvatida</taxon>
        <taxon>Asterinidae</taxon>
        <taxon>Patiria</taxon>
    </lineage>
</organism>
<feature type="domain" description="G-protein coupled receptors family 1 profile" evidence="11">
    <location>
        <begin position="40"/>
        <end position="369"/>
    </location>
</feature>
<dbReference type="RefSeq" id="XP_038053904.1">
    <property type="nucleotide sequence ID" value="XM_038197976.1"/>
</dbReference>
<evidence type="ECO:0000256" key="10">
    <source>
        <dbReference type="SAM" id="Phobius"/>
    </source>
</evidence>
<dbReference type="PROSITE" id="PS50262">
    <property type="entry name" value="G_PROTEIN_RECEP_F1_2"/>
    <property type="match status" value="1"/>
</dbReference>
<evidence type="ECO:0000313" key="13">
    <source>
        <dbReference type="Proteomes" id="UP000887568"/>
    </source>
</evidence>
<dbReference type="PANTHER" id="PTHR24230:SF0">
    <property type="entry name" value="G-PROTEIN COUPLED RECEPTORS FAMILY 1 PROFILE DOMAIN-CONTAINING PROTEIN"/>
    <property type="match status" value="1"/>
</dbReference>
<feature type="transmembrane region" description="Helical" evidence="10">
    <location>
        <begin position="140"/>
        <end position="157"/>
    </location>
</feature>
<dbReference type="GO" id="GO:0008528">
    <property type="term" value="F:G protein-coupled peptide receptor activity"/>
    <property type="evidence" value="ECO:0007669"/>
    <property type="project" value="TreeGrafter"/>
</dbReference>
<dbReference type="CDD" id="cd00637">
    <property type="entry name" value="7tm_classA_rhodopsin-like"/>
    <property type="match status" value="1"/>
</dbReference>
<dbReference type="AlphaFoldDB" id="A0A913ZR90"/>
<dbReference type="GO" id="GO:0007218">
    <property type="term" value="P:neuropeptide signaling pathway"/>
    <property type="evidence" value="ECO:0007669"/>
    <property type="project" value="TreeGrafter"/>
</dbReference>
<reference evidence="12" key="1">
    <citation type="submission" date="2022-11" db="UniProtKB">
        <authorList>
            <consortium name="EnsemblMetazoa"/>
        </authorList>
    </citation>
    <scope>IDENTIFICATION</scope>
</reference>
<dbReference type="EnsemblMetazoa" id="XM_038197976.1">
    <property type="protein sequence ID" value="XP_038053904.1"/>
    <property type="gene ID" value="LOC119726320"/>
</dbReference>
<evidence type="ECO:0000256" key="8">
    <source>
        <dbReference type="ARBA" id="ARBA00023224"/>
    </source>
</evidence>
<evidence type="ECO:0000256" key="1">
    <source>
        <dbReference type="ARBA" id="ARBA00004651"/>
    </source>
</evidence>
<evidence type="ECO:0000313" key="12">
    <source>
        <dbReference type="EnsemblMetazoa" id="XP_038053904.1"/>
    </source>
</evidence>
<feature type="transmembrane region" description="Helical" evidence="10">
    <location>
        <begin position="350"/>
        <end position="372"/>
    </location>
</feature>
<name>A0A913ZR90_PATMI</name>
<evidence type="ECO:0000259" key="11">
    <source>
        <dbReference type="PROSITE" id="PS50262"/>
    </source>
</evidence>
<dbReference type="SUPFAM" id="SSF81321">
    <property type="entry name" value="Family A G protein-coupled receptor-like"/>
    <property type="match status" value="1"/>
</dbReference>
<keyword evidence="7" id="KW-0675">Receptor</keyword>
<protein>
    <recommendedName>
        <fullName evidence="11">G-protein coupled receptors family 1 profile domain-containing protein</fullName>
    </recommendedName>
</protein>
<evidence type="ECO:0000256" key="3">
    <source>
        <dbReference type="ARBA" id="ARBA00022692"/>
    </source>
</evidence>
<dbReference type="GeneID" id="119726320"/>
<keyword evidence="4 10" id="KW-1133">Transmembrane helix</keyword>
<feature type="transmembrane region" description="Helical" evidence="10">
    <location>
        <begin position="59"/>
        <end position="77"/>
    </location>
</feature>
<feature type="transmembrane region" description="Helical" evidence="10">
    <location>
        <begin position="26"/>
        <end position="47"/>
    </location>
</feature>
<evidence type="ECO:0000256" key="6">
    <source>
        <dbReference type="ARBA" id="ARBA00023136"/>
    </source>
</evidence>
<evidence type="ECO:0000256" key="9">
    <source>
        <dbReference type="SAM" id="MobiDB-lite"/>
    </source>
</evidence>
<keyword evidence="3 10" id="KW-0812">Transmembrane</keyword>
<feature type="transmembrane region" description="Helical" evidence="10">
    <location>
        <begin position="169"/>
        <end position="192"/>
    </location>
</feature>
<dbReference type="PRINTS" id="PR00237">
    <property type="entry name" value="GPCRRHODOPSN"/>
</dbReference>
<evidence type="ECO:0000256" key="5">
    <source>
        <dbReference type="ARBA" id="ARBA00023040"/>
    </source>
</evidence>
<evidence type="ECO:0000256" key="7">
    <source>
        <dbReference type="ARBA" id="ARBA00023170"/>
    </source>
</evidence>
<dbReference type="Gene3D" id="1.20.1070.10">
    <property type="entry name" value="Rhodopsin 7-helix transmembrane proteins"/>
    <property type="match status" value="1"/>
</dbReference>
<keyword evidence="13" id="KW-1185">Reference proteome</keyword>
<feature type="region of interest" description="Disordered" evidence="9">
    <location>
        <begin position="260"/>
        <end position="285"/>
    </location>
</feature>
<dbReference type="InterPro" id="IPR017452">
    <property type="entry name" value="GPCR_Rhodpsn_7TM"/>
</dbReference>
<dbReference type="Proteomes" id="UP000887568">
    <property type="component" value="Unplaced"/>
</dbReference>
<evidence type="ECO:0000256" key="4">
    <source>
        <dbReference type="ARBA" id="ARBA00022989"/>
    </source>
</evidence>
<keyword evidence="5" id="KW-0297">G-protein coupled receptor</keyword>
<dbReference type="PANTHER" id="PTHR24230">
    <property type="entry name" value="G-PROTEIN COUPLED RECEPTOR"/>
    <property type="match status" value="1"/>
</dbReference>
<sequence>MDAAYLNTTPVSTSVVRPGRTETTILLVYFLLVVILGVPGNCLILRVYWGKTNKSSTNVLIMGLALSDLIVCLTRPYDIAWYSAPLTSADVPNIYSRFDCWNNTIIGTSILITAVIAVDRYDCICRPNRRIMTYARARKALFAALSASVAANTPLYVHTYLGADAPPPLIVVMNALQIMVFATALVTILVFYRNVYLTIRKHVQIGAAPARSAQQGRTALASLAIATVSAMMFMHMNGLSALPTSNIDIKLFRVQTRLSNNRETAQSSDMPRSSRGVANDEANISENRQKRALTRPFRLLPPHIGRRQATPTLQRRTTAMLFITSVVFLLSWLPYWIFSLCNIFGVNSDLLLYLLNLLYLNHAVNPFIYGLANKRFRKDCRDVFRKLGRC</sequence>
<feature type="compositionally biased region" description="Polar residues" evidence="9">
    <location>
        <begin position="260"/>
        <end position="271"/>
    </location>
</feature>
<keyword evidence="6 10" id="KW-0472">Membrane</keyword>
<feature type="transmembrane region" description="Helical" evidence="10">
    <location>
        <begin position="317"/>
        <end position="338"/>
    </location>
</feature>
<dbReference type="Pfam" id="PF00001">
    <property type="entry name" value="7tm_1"/>
    <property type="match status" value="1"/>
</dbReference>
<proteinExistence type="predicted"/>
<keyword evidence="2" id="KW-1003">Cell membrane</keyword>
<keyword evidence="8" id="KW-0807">Transducer</keyword>
<dbReference type="InterPro" id="IPR000276">
    <property type="entry name" value="GPCR_Rhodpsn"/>
</dbReference>
<dbReference type="GO" id="GO:0005886">
    <property type="term" value="C:plasma membrane"/>
    <property type="evidence" value="ECO:0007669"/>
    <property type="project" value="UniProtKB-SubCell"/>
</dbReference>
<comment type="subcellular location">
    <subcellularLocation>
        <location evidence="1">Cell membrane</location>
        <topology evidence="1">Multi-pass membrane protein</topology>
    </subcellularLocation>
</comment>
<evidence type="ECO:0000256" key="2">
    <source>
        <dbReference type="ARBA" id="ARBA00022475"/>
    </source>
</evidence>
<feature type="transmembrane region" description="Helical" evidence="10">
    <location>
        <begin position="101"/>
        <end position="119"/>
    </location>
</feature>